<proteinExistence type="predicted"/>
<dbReference type="EMBL" id="CP051774">
    <property type="protein sequence ID" value="QJE97865.1"/>
    <property type="molecule type" value="Genomic_DNA"/>
</dbReference>
<dbReference type="GO" id="GO:0005524">
    <property type="term" value="F:ATP binding"/>
    <property type="evidence" value="ECO:0007669"/>
    <property type="project" value="UniProtKB-KW"/>
</dbReference>
<dbReference type="PANTHER" id="PTHR34301:SF8">
    <property type="entry name" value="ATPASE DOMAIN-CONTAINING PROTEIN"/>
    <property type="match status" value="1"/>
</dbReference>
<evidence type="ECO:0000313" key="2">
    <source>
        <dbReference type="EMBL" id="QJE97865.1"/>
    </source>
</evidence>
<dbReference type="Proteomes" id="UP000501812">
    <property type="component" value="Chromosome"/>
</dbReference>
<accession>A0A858RMC8</accession>
<dbReference type="Gene3D" id="3.40.50.300">
    <property type="entry name" value="P-loop containing nucleotide triphosphate hydrolases"/>
    <property type="match status" value="1"/>
</dbReference>
<keyword evidence="2" id="KW-0067">ATP-binding</keyword>
<feature type="domain" description="Orc1-like AAA ATPase" evidence="1">
    <location>
        <begin position="26"/>
        <end position="169"/>
    </location>
</feature>
<gene>
    <name evidence="2" type="ORF">HHL09_19435</name>
</gene>
<sequence>MLTQEQESLVNAAFRPHIPIDDPSDFSGRENERERVRDALAVPGLHLVVYGERGCGKTSLAYVSTNGVERVKVFCEQNSDFNQLMRTAALQIQKSDPERLVFDAQRNTLRVAGTALSLGNMTGNDLLFIIPDNKPLCIILDELDRVRDTDAISAVAELVKNAATNKPLLTLVMVGVAATAGAVLRGHASNHRAIRELQLDRMQEDELDGILRHGEKVLEPLGLKFSEEATSEILRLCDRMPYYLHLMANNAAKAALKVGSPIVETEDLVRGCIAAASDADQQLREIYELAIRSSNGSRLHQRVIWGMANLTAKNNNIAEVVEEAAKIAIGRPLGAPSRKAVGSALRGLILPSRAQILTRAGHGNYTFTSPLMKGFIRLIRQGQ</sequence>
<dbReference type="SUPFAM" id="SSF52540">
    <property type="entry name" value="P-loop containing nucleoside triphosphate hydrolases"/>
    <property type="match status" value="1"/>
</dbReference>
<dbReference type="RefSeq" id="WP_169456291.1">
    <property type="nucleotide sequence ID" value="NZ_CP051774.1"/>
</dbReference>
<name>A0A858RMC8_9BACT</name>
<protein>
    <submittedName>
        <fullName evidence="2">ATP-binding protein</fullName>
    </submittedName>
</protein>
<dbReference type="AlphaFoldDB" id="A0A858RMC8"/>
<dbReference type="PANTHER" id="PTHR34301">
    <property type="entry name" value="DNA-BINDING PROTEIN-RELATED"/>
    <property type="match status" value="1"/>
</dbReference>
<organism evidence="2 3">
    <name type="scientific">Luteolibacter luteus</name>
    <dbReference type="NCBI Taxonomy" id="2728835"/>
    <lineage>
        <taxon>Bacteria</taxon>
        <taxon>Pseudomonadati</taxon>
        <taxon>Verrucomicrobiota</taxon>
        <taxon>Verrucomicrobiia</taxon>
        <taxon>Verrucomicrobiales</taxon>
        <taxon>Verrucomicrobiaceae</taxon>
        <taxon>Luteolibacter</taxon>
    </lineage>
</organism>
<dbReference type="InterPro" id="IPR041664">
    <property type="entry name" value="AAA_16"/>
</dbReference>
<keyword evidence="3" id="KW-1185">Reference proteome</keyword>
<dbReference type="Pfam" id="PF13191">
    <property type="entry name" value="AAA_16"/>
    <property type="match status" value="1"/>
</dbReference>
<keyword evidence="2" id="KW-0547">Nucleotide-binding</keyword>
<dbReference type="KEGG" id="luo:HHL09_19435"/>
<evidence type="ECO:0000259" key="1">
    <source>
        <dbReference type="Pfam" id="PF13191"/>
    </source>
</evidence>
<dbReference type="InterPro" id="IPR027417">
    <property type="entry name" value="P-loop_NTPase"/>
</dbReference>
<reference evidence="2 3" key="1">
    <citation type="submission" date="2020-04" db="EMBL/GenBank/DDBJ databases">
        <title>Luteolibacter sp. G-1-1-1 isolated from soil.</title>
        <authorList>
            <person name="Dahal R.H."/>
        </authorList>
    </citation>
    <scope>NUCLEOTIDE SEQUENCE [LARGE SCALE GENOMIC DNA]</scope>
    <source>
        <strain evidence="2 3">G-1-1-1</strain>
    </source>
</reference>
<evidence type="ECO:0000313" key="3">
    <source>
        <dbReference type="Proteomes" id="UP000501812"/>
    </source>
</evidence>